<feature type="region of interest" description="Disordered" evidence="1">
    <location>
        <begin position="1"/>
        <end position="122"/>
    </location>
</feature>
<evidence type="ECO:0008006" key="4">
    <source>
        <dbReference type="Google" id="ProtNLM"/>
    </source>
</evidence>
<feature type="compositionally biased region" description="Acidic residues" evidence="1">
    <location>
        <begin position="829"/>
        <end position="864"/>
    </location>
</feature>
<feature type="compositionally biased region" description="Polar residues" evidence="1">
    <location>
        <begin position="16"/>
        <end position="37"/>
    </location>
</feature>
<evidence type="ECO:0000256" key="1">
    <source>
        <dbReference type="SAM" id="MobiDB-lite"/>
    </source>
</evidence>
<feature type="region of interest" description="Disordered" evidence="1">
    <location>
        <begin position="570"/>
        <end position="622"/>
    </location>
</feature>
<feature type="compositionally biased region" description="Low complexity" evidence="1">
    <location>
        <begin position="291"/>
        <end position="302"/>
    </location>
</feature>
<feature type="compositionally biased region" description="Acidic residues" evidence="1">
    <location>
        <begin position="1"/>
        <end position="10"/>
    </location>
</feature>
<dbReference type="OrthoDB" id="3366352at2759"/>
<name>A0A4V1M3A0_TREME</name>
<feature type="region of interest" description="Disordered" evidence="1">
    <location>
        <begin position="669"/>
        <end position="691"/>
    </location>
</feature>
<dbReference type="EMBL" id="SDIL01000107">
    <property type="protein sequence ID" value="RXK36140.1"/>
    <property type="molecule type" value="Genomic_DNA"/>
</dbReference>
<accession>A0A4V1M3A0</accession>
<dbReference type="VEuPathDB" id="FungiDB:TREMEDRAFT_66331"/>
<dbReference type="Proteomes" id="UP000289152">
    <property type="component" value="Unassembled WGS sequence"/>
</dbReference>
<feature type="compositionally biased region" description="Polar residues" evidence="1">
    <location>
        <begin position="113"/>
        <end position="122"/>
    </location>
</feature>
<sequence>MNDEQEDMMMDVDSPIRSQQHLPTQFYSITNNTSGDYQTAREGVDSDVEQSEDLTHTNTNTNTNTDTTIRPIRQRRPGKKRDKRVRKRIGSNESSSGGEDQERFDHSPHSAESIKSNQSSRTEAAKIILSLNRPVGVGEKEEGFISSSSFNRRGIHKIERLKEQQLTPNHILSSSIIIPHHPPPPIPTPRLEALTPEANHPNNRQDWILSFPSSFPQDHLHNTITSPAHLSIPTQVNPGLPHRGILHLDLNHSDLFPIVQQSSTSSRSHTRTRPKPIVLPIPISSHRHSPYPRSASLSSSTTLRPISSSLTQTNSSSWSSTGFATATIIEGYSNQSPLTSLINSNMIPNRTPPRGLSSARRRAHPDWPSPKPSTPIQQVELNINTPTPLRVPQTAGPSSYSYPPPNSATLNTSTSISQSAQLQGVDKDEGNSLPGIKRSEGISREIGIGKDVTRRYLPYTNAPRSAPLRNPQQYTSSAPIPSARRLGDPLPIPGSAGERIPIPIPGSAGGRLPIPIPNSASSARFRNGFGRDEREELKNYVKELNSRAEEFWTSHETTDCRIIIPLDKRSITPRTGIPPTPSGNNPPLTPSAPIPSSAVQPSTPSSARSLQPPPSLGSGRRMSGYTDIPVTVFNVHSGYLTTQSGLFHALFAHKTSFQMNQLPPLRSAGLGPGSGSGHSPQNKGYKGSRWMPPRVGEKPTLWVPLPDPGSFSVLLHWMYWGDNLALESAIHNGLVSWQGIVRNIEYLEASDSLKRVLGQWWKTWIEPSGGRQAKSKSKSKPIDNRRISDPSPSNLVSEPMRRSFSSQSSEGGGGAGKRKGKMIVPPGLEEGESGEEADEEEEEDGGEGEGEGDDTGVVEEMEKL</sequence>
<dbReference type="InParanoid" id="A0A4V1M3A0"/>
<proteinExistence type="predicted"/>
<feature type="region of interest" description="Disordered" evidence="1">
    <location>
        <begin position="768"/>
        <end position="864"/>
    </location>
</feature>
<gene>
    <name evidence="2" type="ORF">M231_06582</name>
</gene>
<feature type="compositionally biased region" description="Low complexity" evidence="1">
    <location>
        <begin position="56"/>
        <end position="68"/>
    </location>
</feature>
<feature type="compositionally biased region" description="Polar residues" evidence="1">
    <location>
        <begin position="408"/>
        <end position="422"/>
    </location>
</feature>
<feature type="region of interest" description="Disordered" evidence="1">
    <location>
        <begin position="460"/>
        <end position="529"/>
    </location>
</feature>
<feature type="compositionally biased region" description="Basic residues" evidence="1">
    <location>
        <begin position="72"/>
        <end position="89"/>
    </location>
</feature>
<feature type="compositionally biased region" description="Polar residues" evidence="1">
    <location>
        <begin position="470"/>
        <end position="479"/>
    </location>
</feature>
<feature type="compositionally biased region" description="Polar residues" evidence="1">
    <location>
        <begin position="597"/>
        <end position="609"/>
    </location>
</feature>
<evidence type="ECO:0000313" key="3">
    <source>
        <dbReference type="Proteomes" id="UP000289152"/>
    </source>
</evidence>
<evidence type="ECO:0000313" key="2">
    <source>
        <dbReference type="EMBL" id="RXK36140.1"/>
    </source>
</evidence>
<feature type="region of interest" description="Disordered" evidence="1">
    <location>
        <begin position="341"/>
        <end position="437"/>
    </location>
</feature>
<comment type="caution">
    <text evidence="2">The sequence shown here is derived from an EMBL/GenBank/DDBJ whole genome shotgun (WGS) entry which is preliminary data.</text>
</comment>
<reference evidence="2 3" key="1">
    <citation type="submission" date="2016-06" db="EMBL/GenBank/DDBJ databases">
        <title>Evolution of pathogenesis and genome organization in the Tremellales.</title>
        <authorList>
            <person name="Cuomo C."/>
            <person name="Litvintseva A."/>
            <person name="Heitman J."/>
            <person name="Chen Y."/>
            <person name="Sun S."/>
            <person name="Springer D."/>
            <person name="Dromer F."/>
            <person name="Young S."/>
            <person name="Zeng Q."/>
            <person name="Chapman S."/>
            <person name="Gujja S."/>
            <person name="Saif S."/>
            <person name="Birren B."/>
        </authorList>
    </citation>
    <scope>NUCLEOTIDE SEQUENCE [LARGE SCALE GENOMIC DNA]</scope>
    <source>
        <strain evidence="2 3">ATCC 28783</strain>
    </source>
</reference>
<keyword evidence="3" id="KW-1185">Reference proteome</keyword>
<feature type="compositionally biased region" description="Basic and acidic residues" evidence="1">
    <location>
        <begin position="100"/>
        <end position="109"/>
    </location>
</feature>
<dbReference type="AlphaFoldDB" id="A0A4V1M3A0"/>
<feature type="compositionally biased region" description="Polar residues" evidence="1">
    <location>
        <begin position="374"/>
        <end position="387"/>
    </location>
</feature>
<protein>
    <recommendedName>
        <fullName evidence="4">BTB domain-containing protein</fullName>
    </recommendedName>
</protein>
<feature type="region of interest" description="Disordered" evidence="1">
    <location>
        <begin position="280"/>
        <end position="302"/>
    </location>
</feature>
<organism evidence="2 3">
    <name type="scientific">Tremella mesenterica</name>
    <name type="common">Jelly fungus</name>
    <dbReference type="NCBI Taxonomy" id="5217"/>
    <lineage>
        <taxon>Eukaryota</taxon>
        <taxon>Fungi</taxon>
        <taxon>Dikarya</taxon>
        <taxon>Basidiomycota</taxon>
        <taxon>Agaricomycotina</taxon>
        <taxon>Tremellomycetes</taxon>
        <taxon>Tremellales</taxon>
        <taxon>Tremellaceae</taxon>
        <taxon>Tremella</taxon>
    </lineage>
</organism>